<evidence type="ECO:0000313" key="10">
    <source>
        <dbReference type="Proteomes" id="UP000193577"/>
    </source>
</evidence>
<dbReference type="PANTHER" id="PTHR18866">
    <property type="entry name" value="CARBOXYLASE:PYRUVATE/ACETYL-COA/PROPIONYL-COA CARBOXYLASE"/>
    <property type="match status" value="1"/>
</dbReference>
<comment type="caution">
    <text evidence="9">The sequence shown here is derived from an EMBL/GenBank/DDBJ whole genome shotgun (WGS) entry which is preliminary data.</text>
</comment>
<comment type="pathway">
    <text evidence="7">Amino-acid degradation; L-leucine degradation.</text>
</comment>
<dbReference type="SUPFAM" id="SSF51246">
    <property type="entry name" value="Rudiment single hybrid motif"/>
    <property type="match status" value="1"/>
</dbReference>
<evidence type="ECO:0000256" key="5">
    <source>
        <dbReference type="ARBA" id="ARBA00022840"/>
    </source>
</evidence>
<keyword evidence="4" id="KW-0547">Nucleotide-binding</keyword>
<evidence type="ECO:0000313" key="9">
    <source>
        <dbReference type="EMBL" id="OSC33049.1"/>
    </source>
</evidence>
<dbReference type="InterPro" id="IPR048429">
    <property type="entry name" value="MCC_alpha_BT"/>
</dbReference>
<dbReference type="PROSITE" id="PS00866">
    <property type="entry name" value="CPSASE_1"/>
    <property type="match status" value="1"/>
</dbReference>
<keyword evidence="10" id="KW-1185">Reference proteome</keyword>
<dbReference type="Gene3D" id="3.30.470.20">
    <property type="entry name" value="ATP-grasp fold, B domain"/>
    <property type="match status" value="1"/>
</dbReference>
<dbReference type="InterPro" id="IPR005482">
    <property type="entry name" value="Biotin_COase_C"/>
</dbReference>
<protein>
    <recommendedName>
        <fullName evidence="2">biotin carboxylase</fullName>
        <ecNumber evidence="2">6.3.4.14</ecNumber>
    </recommendedName>
</protein>
<dbReference type="InterPro" id="IPR005479">
    <property type="entry name" value="CPAse_ATP-bd"/>
</dbReference>
<keyword evidence="6" id="KW-0092">Biotin</keyword>
<dbReference type="GO" id="GO:0004075">
    <property type="term" value="F:biotin carboxylase activity"/>
    <property type="evidence" value="ECO:0007669"/>
    <property type="project" value="UniProtKB-EC"/>
</dbReference>
<dbReference type="InterPro" id="IPR050856">
    <property type="entry name" value="Biotin_carboxylase_complex"/>
</dbReference>
<dbReference type="RefSeq" id="WP_085304360.1">
    <property type="nucleotide sequence ID" value="NZ_AP022594.1"/>
</dbReference>
<dbReference type="PROSITE" id="PS00867">
    <property type="entry name" value="CPSASE_2"/>
    <property type="match status" value="1"/>
</dbReference>
<dbReference type="AlphaFoldDB" id="A0A7I7S9Z8"/>
<dbReference type="Pfam" id="PF21139">
    <property type="entry name" value="BT_MCC_alpha"/>
    <property type="match status" value="1"/>
</dbReference>
<dbReference type="Pfam" id="PF02785">
    <property type="entry name" value="Biotin_carb_C"/>
    <property type="match status" value="1"/>
</dbReference>
<dbReference type="InterPro" id="IPR011053">
    <property type="entry name" value="Single_hybrid_motif"/>
</dbReference>
<evidence type="ECO:0000256" key="7">
    <source>
        <dbReference type="ARBA" id="ARBA00046317"/>
    </source>
</evidence>
<dbReference type="InterPro" id="IPR011761">
    <property type="entry name" value="ATP-grasp"/>
</dbReference>
<dbReference type="PANTHER" id="PTHR18866:SF33">
    <property type="entry name" value="METHYLCROTONOYL-COA CARBOXYLASE SUBUNIT ALPHA, MITOCHONDRIAL-RELATED"/>
    <property type="match status" value="1"/>
</dbReference>
<dbReference type="InterPro" id="IPR011764">
    <property type="entry name" value="Biotin_carboxylation_dom"/>
</dbReference>
<dbReference type="Proteomes" id="UP000193577">
    <property type="component" value="Unassembled WGS sequence"/>
</dbReference>
<dbReference type="PROSITE" id="PS50975">
    <property type="entry name" value="ATP_GRASP"/>
    <property type="match status" value="1"/>
</dbReference>
<dbReference type="CDD" id="cd06850">
    <property type="entry name" value="biotinyl_domain"/>
    <property type="match status" value="1"/>
</dbReference>
<dbReference type="PROSITE" id="PS00188">
    <property type="entry name" value="BIOTIN"/>
    <property type="match status" value="1"/>
</dbReference>
<dbReference type="SUPFAM" id="SSF56059">
    <property type="entry name" value="Glutathione synthetase ATP-binding domain-like"/>
    <property type="match status" value="1"/>
</dbReference>
<dbReference type="InterPro" id="IPR011054">
    <property type="entry name" value="Rudment_hybrid_motif"/>
</dbReference>
<dbReference type="GO" id="GO:0005524">
    <property type="term" value="F:ATP binding"/>
    <property type="evidence" value="ECO:0007669"/>
    <property type="project" value="UniProtKB-UniRule"/>
</dbReference>
<dbReference type="Gene3D" id="3.30.700.40">
    <property type="match status" value="1"/>
</dbReference>
<name>A0A7I7S9Z8_9MYCO</name>
<dbReference type="SUPFAM" id="SSF51230">
    <property type="entry name" value="Single hybrid motif"/>
    <property type="match status" value="1"/>
</dbReference>
<dbReference type="PROSITE" id="PS50979">
    <property type="entry name" value="BC"/>
    <property type="match status" value="1"/>
</dbReference>
<dbReference type="Gene3D" id="2.40.50.100">
    <property type="match status" value="1"/>
</dbReference>
<keyword evidence="3" id="KW-0436">Ligase</keyword>
<dbReference type="SMART" id="SM00878">
    <property type="entry name" value="Biotin_carb_C"/>
    <property type="match status" value="1"/>
</dbReference>
<dbReference type="InterPro" id="IPR016185">
    <property type="entry name" value="PreATP-grasp_dom_sf"/>
</dbReference>
<evidence type="ECO:0000256" key="4">
    <source>
        <dbReference type="ARBA" id="ARBA00022741"/>
    </source>
</evidence>
<evidence type="ECO:0000256" key="8">
    <source>
        <dbReference type="ARBA" id="ARBA00048501"/>
    </source>
</evidence>
<dbReference type="Pfam" id="PF02786">
    <property type="entry name" value="CPSase_L_D2"/>
    <property type="match status" value="1"/>
</dbReference>
<dbReference type="InterPro" id="IPR001882">
    <property type="entry name" value="Biotin_BS"/>
</dbReference>
<accession>A0A7I7S9Z8</accession>
<dbReference type="GO" id="GO:0046872">
    <property type="term" value="F:metal ion binding"/>
    <property type="evidence" value="ECO:0007669"/>
    <property type="project" value="InterPro"/>
</dbReference>
<dbReference type="OrthoDB" id="9760256at2"/>
<evidence type="ECO:0000256" key="2">
    <source>
        <dbReference type="ARBA" id="ARBA00013263"/>
    </source>
</evidence>
<dbReference type="Pfam" id="PF00364">
    <property type="entry name" value="Biotin_lipoyl"/>
    <property type="match status" value="1"/>
</dbReference>
<gene>
    <name evidence="9" type="ORF">B8W67_12860</name>
</gene>
<dbReference type="FunFam" id="3.30.470.20:FF:000028">
    <property type="entry name" value="Methylcrotonoyl-CoA carboxylase subunit alpha, mitochondrial"/>
    <property type="match status" value="1"/>
</dbReference>
<proteinExistence type="predicted"/>
<evidence type="ECO:0000256" key="3">
    <source>
        <dbReference type="ARBA" id="ARBA00022598"/>
    </source>
</evidence>
<dbReference type="EC" id="6.3.4.14" evidence="2"/>
<evidence type="ECO:0000256" key="6">
    <source>
        <dbReference type="ARBA" id="ARBA00023267"/>
    </source>
</evidence>
<evidence type="ECO:0000256" key="1">
    <source>
        <dbReference type="ARBA" id="ARBA00001953"/>
    </source>
</evidence>
<reference evidence="9 10" key="1">
    <citation type="submission" date="2017-04" db="EMBL/GenBank/DDBJ databases">
        <title>The new phylogeny of genus Mycobacterium.</title>
        <authorList>
            <person name="Tortoli E."/>
            <person name="Trovato A."/>
            <person name="Cirillo D.M."/>
        </authorList>
    </citation>
    <scope>NUCLEOTIDE SEQUENCE [LARGE SCALE GENOMIC DNA]</scope>
    <source>
        <strain evidence="9 10">KCTC 19819</strain>
    </source>
</reference>
<dbReference type="InterPro" id="IPR005481">
    <property type="entry name" value="BC-like_N"/>
</dbReference>
<dbReference type="InterPro" id="IPR000089">
    <property type="entry name" value="Biotin_lipoyl"/>
</dbReference>
<dbReference type="EMBL" id="NCXO01000028">
    <property type="protein sequence ID" value="OSC33049.1"/>
    <property type="molecule type" value="Genomic_DNA"/>
</dbReference>
<keyword evidence="5" id="KW-0067">ATP-binding</keyword>
<dbReference type="SUPFAM" id="SSF52440">
    <property type="entry name" value="PreATP-grasp domain"/>
    <property type="match status" value="1"/>
</dbReference>
<dbReference type="FunFam" id="3.40.50.20:FF:000010">
    <property type="entry name" value="Propionyl-CoA carboxylase subunit alpha"/>
    <property type="match status" value="1"/>
</dbReference>
<dbReference type="Pfam" id="PF00289">
    <property type="entry name" value="Biotin_carb_N"/>
    <property type="match status" value="1"/>
</dbReference>
<organism evidence="9 10">
    <name type="scientific">Mycolicibacillus koreensis</name>
    <dbReference type="NCBI Taxonomy" id="1069220"/>
    <lineage>
        <taxon>Bacteria</taxon>
        <taxon>Bacillati</taxon>
        <taxon>Actinomycetota</taxon>
        <taxon>Actinomycetes</taxon>
        <taxon>Mycobacteriales</taxon>
        <taxon>Mycobacteriaceae</taxon>
        <taxon>Mycolicibacillus</taxon>
    </lineage>
</organism>
<comment type="catalytic activity">
    <reaction evidence="8">
        <text>N(6)-biotinyl-L-lysyl-[protein] + hydrogencarbonate + ATP = N(6)-carboxybiotinyl-L-lysyl-[protein] + ADP + phosphate + H(+)</text>
        <dbReference type="Rhea" id="RHEA:13501"/>
        <dbReference type="Rhea" id="RHEA-COMP:10505"/>
        <dbReference type="Rhea" id="RHEA-COMP:10506"/>
        <dbReference type="ChEBI" id="CHEBI:15378"/>
        <dbReference type="ChEBI" id="CHEBI:17544"/>
        <dbReference type="ChEBI" id="CHEBI:30616"/>
        <dbReference type="ChEBI" id="CHEBI:43474"/>
        <dbReference type="ChEBI" id="CHEBI:83144"/>
        <dbReference type="ChEBI" id="CHEBI:83145"/>
        <dbReference type="ChEBI" id="CHEBI:456216"/>
        <dbReference type="EC" id="6.3.4.14"/>
    </reaction>
    <physiologicalReaction direction="left-to-right" evidence="8">
        <dbReference type="Rhea" id="RHEA:13502"/>
    </physiologicalReaction>
</comment>
<sequence>MFDTVLVANRGEIAVRVIATLKAMGIRAVAVYSDADAGARHVAEADEAVRIGPAPARQSYLNITAILEAVRRSGAQAVHPGYGFLSENAEFAAALHDAGVVFIGPPTAAIETMGDKITAKAAVAEFGVPVVPGIARPGLSDAELTDAAAEIGYPVLIKPSAGGGGKGMRLVSDPAELADALAGARRESAAAFGDDTLFLERFVLRPRHIEVQVLADAHGTVVHLGERECSLQRRHQKVIEEAPSPLLDAATRARIGAAACDTARSVAYTGAGTVEFIVSADRPDEFFFMEMNTRLQVEHPVTEMVTGWDLVEWQLRIAAGQPITARQDEIVTRGHAIEARVYAEDPSRGFLPTGGEVLAAIDPVGPGVRIDSGVRAGTVIGSDYDPMVAKVIAHAEDRAGALRRLDQALADTAVPGVITNIEFMRFLLADPDVVAGHLDTGLLDRRAADFVAAPVDDEHLIAAAVWPWLQRWAAAGDDIWARPTGWRIGAPAPTAVRLRAGERIDHVYLTGTPDAASVRVGDGQPRTMTAESDTDHLVLTVDGVRHRFRVDRTDTALWVTGGGLTAVVEPVREAPARPDDDLDGDAELCSPMPGSVVAVAVEDGATVTAGTVVVTVEAMKMEHALTAPVDGLVELLTAAGEQVTVGQPLARITTTTEHEEPETV</sequence>
<dbReference type="PROSITE" id="PS50968">
    <property type="entry name" value="BIOTINYL_LIPOYL"/>
    <property type="match status" value="1"/>
</dbReference>
<comment type="cofactor">
    <cofactor evidence="1">
        <name>biotin</name>
        <dbReference type="ChEBI" id="CHEBI:57586"/>
    </cofactor>
</comment>